<dbReference type="InterPro" id="IPR014729">
    <property type="entry name" value="Rossmann-like_a/b/a_fold"/>
</dbReference>
<gene>
    <name evidence="1" type="ORF">COMA2_40088</name>
</gene>
<dbReference type="Gene3D" id="3.40.50.620">
    <property type="entry name" value="HUPs"/>
    <property type="match status" value="1"/>
</dbReference>
<accession>A0A0S4LPQ0</accession>
<reference evidence="2" key="1">
    <citation type="submission" date="2015-10" db="EMBL/GenBank/DDBJ databases">
        <authorList>
            <person name="Luecker S."/>
            <person name="Luecker S."/>
        </authorList>
    </citation>
    <scope>NUCLEOTIDE SEQUENCE [LARGE SCALE GENOMIC DNA]</scope>
</reference>
<dbReference type="AlphaFoldDB" id="A0A0S4LPQ0"/>
<evidence type="ECO:0000313" key="2">
    <source>
        <dbReference type="Proteomes" id="UP000198736"/>
    </source>
</evidence>
<dbReference type="STRING" id="1742973.COMA2_40088"/>
<name>A0A0S4LPQ0_9BACT</name>
<dbReference type="Proteomes" id="UP000198736">
    <property type="component" value="Unassembled WGS sequence"/>
</dbReference>
<evidence type="ECO:0000313" key="1">
    <source>
        <dbReference type="EMBL" id="CUS37910.1"/>
    </source>
</evidence>
<dbReference type="OrthoDB" id="564639at2"/>
<protein>
    <submittedName>
        <fullName evidence="1">Uncharacterized protein</fullName>
    </submittedName>
</protein>
<proteinExistence type="predicted"/>
<dbReference type="EMBL" id="CZPZ01000031">
    <property type="protein sequence ID" value="CUS37910.1"/>
    <property type="molecule type" value="Genomic_DNA"/>
</dbReference>
<dbReference type="SUPFAM" id="SSF52402">
    <property type="entry name" value="Adenine nucleotide alpha hydrolases-like"/>
    <property type="match status" value="1"/>
</dbReference>
<sequence length="548" mass="62224">MQIKTLGYCEWSDERLIQLIRSGKAKEILSARGQFVVIAEEQSVTTIVTSHHSVQHYYYAACADSVIHGETVLDVCSGLDGPFRWNYRAIADVLLLDHTIGNDTLYADVQRTPPASVLVFEGGQIRSYLDVSHADPSPFSTSDLCANLQTEVMRWWGQANDVLCLTGGLDSRLLLSVLLKCGERPRLLVCGHRDSHDLRVARAISRKFSLELTECEVTAADFLADAERLVSRTNGQLPLSHWPGVLFPRYLRGTRMFLGFNGEALRSYYDSRGVLSMVRAGLSSHGYFARNLWHQRTALALTDQETASLHPELQIALGQDGWQDRFDRLMPRHLQLGDALDHIFTKVRTPNKSGTDISAISLHTDWVVPFCSDSWVHAARQAPRIWKYGNTLHRNLIHRFEPRLLDFPTDATVPAPTWFRQLSRSVLCRRPPGQTQDHFFDQDQYRSPELVEYCERSLANLHELFDVTEWPRWSDGLRSRLFFSLASMGLWRRMRGSIKKRDSVCETYSQGEGRKFEEGQSGIRTRVCSWTKVAPSTPCSNNHPADGC</sequence>
<organism evidence="1 2">
    <name type="scientific">Candidatus Nitrospira nitrificans</name>
    <dbReference type="NCBI Taxonomy" id="1742973"/>
    <lineage>
        <taxon>Bacteria</taxon>
        <taxon>Pseudomonadati</taxon>
        <taxon>Nitrospirota</taxon>
        <taxon>Nitrospiria</taxon>
        <taxon>Nitrospirales</taxon>
        <taxon>Nitrospiraceae</taxon>
        <taxon>Nitrospira</taxon>
    </lineage>
</organism>
<keyword evidence="2" id="KW-1185">Reference proteome</keyword>